<comment type="caution">
    <text evidence="1">The sequence shown here is derived from an EMBL/GenBank/DDBJ whole genome shotgun (WGS) entry which is preliminary data.</text>
</comment>
<protein>
    <submittedName>
        <fullName evidence="1">Uncharacterized protein</fullName>
    </submittedName>
</protein>
<dbReference type="Proteomes" id="UP000305517">
    <property type="component" value="Unassembled WGS sequence"/>
</dbReference>
<accession>A0A5R8WK35</accession>
<proteinExistence type="predicted"/>
<evidence type="ECO:0000313" key="2">
    <source>
        <dbReference type="Proteomes" id="UP000305517"/>
    </source>
</evidence>
<reference evidence="1 2" key="1">
    <citation type="submission" date="2019-05" db="EMBL/GenBank/DDBJ databases">
        <title>Hymenobacter edaphi sp. nov., isolated from abandoned arsenic-contaminated farmland soil.</title>
        <authorList>
            <person name="Nie L."/>
        </authorList>
    </citation>
    <scope>NUCLEOTIDE SEQUENCE [LARGE SCALE GENOMIC DNA]</scope>
    <source>
        <strain evidence="1 2">1-3-3-8</strain>
    </source>
</reference>
<dbReference type="RefSeq" id="WP_138081140.1">
    <property type="nucleotide sequence ID" value="NZ_VAJM01000015.1"/>
</dbReference>
<sequence length="228" mass="26206">MAKRYQERPKDPLRVRDMLSDLTSARSGLLKLRGQGKAYDPLIDEIQTMTWPYPVSKVLQEKLGLTAGKLRKQIETLHGDFLTAIEENPDVLQFTQVVHTFCAPGFRDYRTFQCRLAVTPRVGDTIYLPFLAGVTGSGRYYVYSIEHEYEEDKVCITVHLKNGIYNQHMAYLKEQALFEGKLDYGKIIELGDYGIEDYLRSQYGPPRPAPPVYIPVPAPASKRRRRKF</sequence>
<dbReference type="AlphaFoldDB" id="A0A5R8WK35"/>
<dbReference type="OrthoDB" id="884804at2"/>
<gene>
    <name evidence="1" type="ORF">FDY95_22180</name>
</gene>
<keyword evidence="2" id="KW-1185">Reference proteome</keyword>
<dbReference type="EMBL" id="VAJM01000015">
    <property type="protein sequence ID" value="TLM88893.1"/>
    <property type="molecule type" value="Genomic_DNA"/>
</dbReference>
<name>A0A5R8WK35_9BACT</name>
<organism evidence="1 2">
    <name type="scientific">Hymenobacter jeollabukensis</name>
    <dbReference type="NCBI Taxonomy" id="2025313"/>
    <lineage>
        <taxon>Bacteria</taxon>
        <taxon>Pseudomonadati</taxon>
        <taxon>Bacteroidota</taxon>
        <taxon>Cytophagia</taxon>
        <taxon>Cytophagales</taxon>
        <taxon>Hymenobacteraceae</taxon>
        <taxon>Hymenobacter</taxon>
    </lineage>
</organism>
<evidence type="ECO:0000313" key="1">
    <source>
        <dbReference type="EMBL" id="TLM88893.1"/>
    </source>
</evidence>